<comment type="subcellular location">
    <subcellularLocation>
        <location evidence="8">Cell membrane</location>
        <topology evidence="8">Multi-pass membrane protein</topology>
    </subcellularLocation>
    <subcellularLocation>
        <location evidence="1">Endomembrane system</location>
        <topology evidence="1">Multi-pass membrane protein</topology>
    </subcellularLocation>
</comment>
<evidence type="ECO:0000256" key="8">
    <source>
        <dbReference type="RuleBase" id="RU362101"/>
    </source>
</evidence>
<feature type="transmembrane region" description="Helical" evidence="8">
    <location>
        <begin position="162"/>
        <end position="180"/>
    </location>
</feature>
<feature type="transmembrane region" description="Helical" evidence="8">
    <location>
        <begin position="50"/>
        <end position="70"/>
    </location>
</feature>
<evidence type="ECO:0000256" key="3">
    <source>
        <dbReference type="ARBA" id="ARBA00022448"/>
    </source>
</evidence>
<keyword evidence="7 8" id="KW-0472">Membrane</keyword>
<dbReference type="Proteomes" id="UP000252038">
    <property type="component" value="Chromosome"/>
</dbReference>
<evidence type="ECO:0000256" key="5">
    <source>
        <dbReference type="ARBA" id="ARBA00022692"/>
    </source>
</evidence>
<evidence type="ECO:0000313" key="10">
    <source>
        <dbReference type="Proteomes" id="UP000252038"/>
    </source>
</evidence>
<feature type="transmembrane region" description="Helical" evidence="8">
    <location>
        <begin position="118"/>
        <end position="142"/>
    </location>
</feature>
<evidence type="ECO:0000256" key="4">
    <source>
        <dbReference type="ARBA" id="ARBA00022596"/>
    </source>
</evidence>
<sequence>MCRGIRTSSAHGYKTEGSALACATSIVSEGTMQPSTTLSVGRRLARHAPILAGLILANLLAWAWAFAAFADYPAQLATALLAYLFGLRHAVDADHIAAIDNTVRKMMQEKRQPSAVGLFFSLGHSAVVVFAVAAIVMAATALQNRITGFREIGGTISVSVSAFFLLALAMINLSSLRAVWTAFRRARAGEAICDEQLDLLLNNQGLLARLLRPLFKMVTKSWHMLPIGFLFGLGFDTATEIGLFAIATTQSAHGVALWHIMVFPVLFAAGMALVDTLDSLLMVEVYGWAFVKPVRKLWYNLTITFVSVIVAVGIGGLEALGLLVNKMQLSGGAWDVVAEMNDNLAHFGYFVVGVFLFTWLASAVIYKWKRFDQLSPEIR</sequence>
<dbReference type="AlphaFoldDB" id="A0A344UEV8"/>
<dbReference type="NCBIfam" id="TIGR00802">
    <property type="entry name" value="nico"/>
    <property type="match status" value="1"/>
</dbReference>
<dbReference type="GO" id="GO:0012505">
    <property type="term" value="C:endomembrane system"/>
    <property type="evidence" value="ECO:0007669"/>
    <property type="project" value="UniProtKB-SubCell"/>
</dbReference>
<evidence type="ECO:0000256" key="7">
    <source>
        <dbReference type="ARBA" id="ARBA00023136"/>
    </source>
</evidence>
<keyword evidence="5 8" id="KW-0812">Transmembrane</keyword>
<evidence type="ECO:0000256" key="6">
    <source>
        <dbReference type="ARBA" id="ARBA00022989"/>
    </source>
</evidence>
<evidence type="ECO:0000313" key="9">
    <source>
        <dbReference type="EMBL" id="AXE33806.1"/>
    </source>
</evidence>
<feature type="transmembrane region" description="Helical" evidence="8">
    <location>
        <begin position="222"/>
        <end position="244"/>
    </location>
</feature>
<feature type="transmembrane region" description="Helical" evidence="8">
    <location>
        <begin position="76"/>
        <end position="97"/>
    </location>
</feature>
<evidence type="ECO:0000256" key="2">
    <source>
        <dbReference type="ARBA" id="ARBA00010892"/>
    </source>
</evidence>
<dbReference type="PANTHER" id="PTHR31611">
    <property type="entry name" value="HIGH-AFFINITY NICKEL TRANSPORT PROTEIN NIC1"/>
    <property type="match status" value="1"/>
</dbReference>
<dbReference type="GO" id="GO:0005886">
    <property type="term" value="C:plasma membrane"/>
    <property type="evidence" value="ECO:0007669"/>
    <property type="project" value="UniProtKB-SubCell"/>
</dbReference>
<gene>
    <name evidence="9" type="ORF">DK843_05420</name>
</gene>
<dbReference type="EMBL" id="CP029554">
    <property type="protein sequence ID" value="AXE33806.1"/>
    <property type="molecule type" value="Genomic_DNA"/>
</dbReference>
<organism evidence="9 10">
    <name type="scientific">Chromobacterium phragmitis</name>
    <dbReference type="NCBI Taxonomy" id="2202141"/>
    <lineage>
        <taxon>Bacteria</taxon>
        <taxon>Pseudomonadati</taxon>
        <taxon>Pseudomonadota</taxon>
        <taxon>Betaproteobacteria</taxon>
        <taxon>Neisseriales</taxon>
        <taxon>Chromobacteriaceae</taxon>
        <taxon>Chromobacterium</taxon>
    </lineage>
</organism>
<feature type="transmembrane region" description="Helical" evidence="8">
    <location>
        <begin position="344"/>
        <end position="366"/>
    </location>
</feature>
<protein>
    <recommendedName>
        <fullName evidence="8">Nickel/cobalt efflux system</fullName>
    </recommendedName>
</protein>
<feature type="transmembrane region" description="Helical" evidence="8">
    <location>
        <begin position="297"/>
        <end position="324"/>
    </location>
</feature>
<dbReference type="InterPro" id="IPR004688">
    <property type="entry name" value="Ni/Co_transpt"/>
</dbReference>
<reference evidence="9 10" key="1">
    <citation type="submission" date="2018-05" db="EMBL/GenBank/DDBJ databases">
        <title>Genome sequencing, assembly and analysis of the novel insecticidal bacterium, Chromobacterium phragmitis.</title>
        <authorList>
            <person name="Sparks M.E."/>
            <person name="Blackburn M.B."/>
            <person name="Gundersen-Rindal D.E."/>
        </authorList>
    </citation>
    <scope>NUCLEOTIDE SEQUENCE [LARGE SCALE GENOMIC DNA]</scope>
    <source>
        <strain evidence="9">IIBBL 274-1</strain>
    </source>
</reference>
<feature type="transmembrane region" description="Helical" evidence="8">
    <location>
        <begin position="256"/>
        <end position="277"/>
    </location>
</feature>
<dbReference type="PANTHER" id="PTHR31611:SF0">
    <property type="entry name" value="HIGH-AFFINITY NICKEL TRANSPORT PROTEIN NIC1"/>
    <property type="match status" value="1"/>
</dbReference>
<keyword evidence="6 8" id="KW-1133">Transmembrane helix</keyword>
<dbReference type="GO" id="GO:0015099">
    <property type="term" value="F:nickel cation transmembrane transporter activity"/>
    <property type="evidence" value="ECO:0007669"/>
    <property type="project" value="UniProtKB-UniRule"/>
</dbReference>
<dbReference type="Pfam" id="PF03824">
    <property type="entry name" value="NicO"/>
    <property type="match status" value="1"/>
</dbReference>
<keyword evidence="3 8" id="KW-0813">Transport</keyword>
<name>A0A344UEV8_9NEIS</name>
<accession>A0A344UEV8</accession>
<dbReference type="KEGG" id="chrb:DK843_05420"/>
<dbReference type="InterPro" id="IPR011541">
    <property type="entry name" value="Ni/Co_transpt_high_affinity"/>
</dbReference>
<comment type="similarity">
    <text evidence="2 8">Belongs to the NiCoT transporter (TC 2.A.52) family.</text>
</comment>
<proteinExistence type="inferred from homology"/>
<keyword evidence="4" id="KW-0533">Nickel</keyword>
<evidence type="ECO:0000256" key="1">
    <source>
        <dbReference type="ARBA" id="ARBA00004127"/>
    </source>
</evidence>